<dbReference type="InterPro" id="IPR004089">
    <property type="entry name" value="MCPsignal_dom"/>
</dbReference>
<dbReference type="PANTHER" id="PTHR32089:SF119">
    <property type="entry name" value="METHYL-ACCEPTING CHEMOTAXIS PROTEIN CTPL"/>
    <property type="match status" value="1"/>
</dbReference>
<evidence type="ECO:0000313" key="14">
    <source>
        <dbReference type="EMBL" id="RDE18385.1"/>
    </source>
</evidence>
<comment type="subcellular location">
    <subcellularLocation>
        <location evidence="1">Cell inner membrane</location>
        <topology evidence="1">Multi-pass membrane protein</topology>
    </subcellularLocation>
</comment>
<evidence type="ECO:0000259" key="13">
    <source>
        <dbReference type="PROSITE" id="PS50885"/>
    </source>
</evidence>
<dbReference type="SUPFAM" id="SSF58104">
    <property type="entry name" value="Methyl-accepting chemotaxis protein (MCP) signaling domain"/>
    <property type="match status" value="1"/>
</dbReference>
<dbReference type="CDD" id="cd06225">
    <property type="entry name" value="HAMP"/>
    <property type="match status" value="1"/>
</dbReference>
<evidence type="ECO:0000259" key="12">
    <source>
        <dbReference type="PROSITE" id="PS50192"/>
    </source>
</evidence>
<evidence type="ECO:0000256" key="4">
    <source>
        <dbReference type="ARBA" id="ARBA00022692"/>
    </source>
</evidence>
<reference evidence="14 15" key="1">
    <citation type="submission" date="2018-07" db="EMBL/GenBank/DDBJ databases">
        <title>Motiliproteus coralliicola sp. nov., a bacterium isolated from Coral.</title>
        <authorList>
            <person name="Wang G."/>
        </authorList>
    </citation>
    <scope>NUCLEOTIDE SEQUENCE [LARGE SCALE GENOMIC DNA]</scope>
    <source>
        <strain evidence="14 15">C34</strain>
    </source>
</reference>
<proteinExistence type="inferred from homology"/>
<dbReference type="RefSeq" id="WP_114696961.1">
    <property type="nucleotide sequence ID" value="NZ_QQOH01000005.1"/>
</dbReference>
<dbReference type="InterPro" id="IPR000727">
    <property type="entry name" value="T_SNARE_dom"/>
</dbReference>
<evidence type="ECO:0000256" key="3">
    <source>
        <dbReference type="ARBA" id="ARBA00022519"/>
    </source>
</evidence>
<evidence type="ECO:0000256" key="6">
    <source>
        <dbReference type="ARBA" id="ARBA00023136"/>
    </source>
</evidence>
<comment type="similarity">
    <text evidence="8">Belongs to the methyl-accepting chemotaxis (MCP) protein family.</text>
</comment>
<dbReference type="AlphaFoldDB" id="A0A369WFZ5"/>
<comment type="caution">
    <text evidence="14">The sequence shown here is derived from an EMBL/GenBank/DDBJ whole genome shotgun (WGS) entry which is preliminary data.</text>
</comment>
<dbReference type="PROSITE" id="PS50192">
    <property type="entry name" value="T_SNARE"/>
    <property type="match status" value="1"/>
</dbReference>
<dbReference type="GO" id="GO:0004888">
    <property type="term" value="F:transmembrane signaling receptor activity"/>
    <property type="evidence" value="ECO:0007669"/>
    <property type="project" value="InterPro"/>
</dbReference>
<dbReference type="PROSITE" id="PS50885">
    <property type="entry name" value="HAMP"/>
    <property type="match status" value="1"/>
</dbReference>
<evidence type="ECO:0000256" key="2">
    <source>
        <dbReference type="ARBA" id="ARBA00022475"/>
    </source>
</evidence>
<dbReference type="OrthoDB" id="6376221at2"/>
<evidence type="ECO:0000256" key="10">
    <source>
        <dbReference type="SAM" id="Phobius"/>
    </source>
</evidence>
<dbReference type="CDD" id="cd11386">
    <property type="entry name" value="MCP_signal"/>
    <property type="match status" value="1"/>
</dbReference>
<dbReference type="InterPro" id="IPR003660">
    <property type="entry name" value="HAMP_dom"/>
</dbReference>
<keyword evidence="3" id="KW-0997">Cell inner membrane</keyword>
<evidence type="ECO:0000256" key="7">
    <source>
        <dbReference type="ARBA" id="ARBA00023224"/>
    </source>
</evidence>
<dbReference type="InterPro" id="IPR033480">
    <property type="entry name" value="sCache_2"/>
</dbReference>
<dbReference type="Pfam" id="PF00015">
    <property type="entry name" value="MCPsignal"/>
    <property type="match status" value="1"/>
</dbReference>
<dbReference type="Proteomes" id="UP000253769">
    <property type="component" value="Unassembled WGS sequence"/>
</dbReference>
<dbReference type="InterPro" id="IPR004090">
    <property type="entry name" value="Chemotax_Me-accpt_rcpt"/>
</dbReference>
<evidence type="ECO:0000256" key="5">
    <source>
        <dbReference type="ARBA" id="ARBA00022989"/>
    </source>
</evidence>
<protein>
    <submittedName>
        <fullName evidence="14">Methyl-accepting chemotaxis protein</fullName>
    </submittedName>
</protein>
<feature type="domain" description="T-SNARE coiled-coil homology" evidence="12">
    <location>
        <begin position="455"/>
        <end position="504"/>
    </location>
</feature>
<gene>
    <name evidence="14" type="ORF">DV711_17175</name>
</gene>
<dbReference type="CDD" id="cd18774">
    <property type="entry name" value="PDC2_HK_sensor"/>
    <property type="match status" value="1"/>
</dbReference>
<keyword evidence="6 10" id="KW-0472">Membrane</keyword>
<feature type="transmembrane region" description="Helical" evidence="10">
    <location>
        <begin position="189"/>
        <end position="213"/>
    </location>
</feature>
<organism evidence="14 15">
    <name type="scientific">Motiliproteus coralliicola</name>
    <dbReference type="NCBI Taxonomy" id="2283196"/>
    <lineage>
        <taxon>Bacteria</taxon>
        <taxon>Pseudomonadati</taxon>
        <taxon>Pseudomonadota</taxon>
        <taxon>Gammaproteobacteria</taxon>
        <taxon>Oceanospirillales</taxon>
        <taxon>Oceanospirillaceae</taxon>
        <taxon>Motiliproteus</taxon>
    </lineage>
</organism>
<dbReference type="Gene3D" id="1.10.287.950">
    <property type="entry name" value="Methyl-accepting chemotaxis protein"/>
    <property type="match status" value="1"/>
</dbReference>
<evidence type="ECO:0000259" key="11">
    <source>
        <dbReference type="PROSITE" id="PS50111"/>
    </source>
</evidence>
<dbReference type="Pfam" id="PF17200">
    <property type="entry name" value="sCache_2"/>
    <property type="match status" value="1"/>
</dbReference>
<evidence type="ECO:0000313" key="15">
    <source>
        <dbReference type="Proteomes" id="UP000253769"/>
    </source>
</evidence>
<keyword evidence="4 10" id="KW-0812">Transmembrane</keyword>
<dbReference type="PRINTS" id="PR00260">
    <property type="entry name" value="CHEMTRNSDUCR"/>
</dbReference>
<feature type="domain" description="HAMP" evidence="13">
    <location>
        <begin position="210"/>
        <end position="263"/>
    </location>
</feature>
<dbReference type="FunFam" id="1.10.287.950:FF:000001">
    <property type="entry name" value="Methyl-accepting chemotaxis sensory transducer"/>
    <property type="match status" value="1"/>
</dbReference>
<sequence>MKNLLKHFKTRQKVLFLVSLMTLALLVIEALNLNNQWQTLNRAKQAELVDLADTAFSLIEKQAARTDISTEQAQAIAKELISTLRYGDNDYFMVSDTRSLILSHPDSRLIGKDLSDLKDADGVLVMQEMVRGAITNGDTFVEYLFPRADSSTPVSKLSYSRHYPNWDWIVATGVYTDDIEAEFAQSINAAIVSLLVILSIAFSIALGLARTIAQPLVELKELMGQAASEHDLTLRSDYRSRDEVGQMSEAFNEMLDSFDGIITEVNSSAQQVSTSATELSAATAQTQAGMQQQHQESEMVAAAVNEMSATVHDVANNTESTAQATHAASLAASQGKQQVREAVDAVNELSMQLEQSGSLTTQLKEESANIASILEVINNIADQTNLLALNAAIEAARAGEQGRGFAVVADEVRTLAQRTAQSTGEIQQVITSLQNGAESAADAMAKSHQVAIGVVDKAHQADQALDQIVGDVSQIDDMTTQIASAAEQQSAVTEEINTNVSRINDVSSECATAADQVAESSESLAELSEHLRHLTSSFKVGA</sequence>
<keyword evidence="7 9" id="KW-0807">Transducer</keyword>
<dbReference type="GO" id="GO:0005886">
    <property type="term" value="C:plasma membrane"/>
    <property type="evidence" value="ECO:0007669"/>
    <property type="project" value="UniProtKB-SubCell"/>
</dbReference>
<keyword evidence="5 10" id="KW-1133">Transmembrane helix</keyword>
<evidence type="ECO:0000256" key="1">
    <source>
        <dbReference type="ARBA" id="ARBA00004429"/>
    </source>
</evidence>
<name>A0A369WFZ5_9GAMM</name>
<keyword evidence="2" id="KW-1003">Cell membrane</keyword>
<dbReference type="GO" id="GO:0006935">
    <property type="term" value="P:chemotaxis"/>
    <property type="evidence" value="ECO:0007669"/>
    <property type="project" value="InterPro"/>
</dbReference>
<dbReference type="GO" id="GO:0007165">
    <property type="term" value="P:signal transduction"/>
    <property type="evidence" value="ECO:0007669"/>
    <property type="project" value="UniProtKB-KW"/>
</dbReference>
<dbReference type="PROSITE" id="PS50111">
    <property type="entry name" value="CHEMOTAXIS_TRANSDUC_2"/>
    <property type="match status" value="1"/>
</dbReference>
<dbReference type="SMART" id="SM00304">
    <property type="entry name" value="HAMP"/>
    <property type="match status" value="1"/>
</dbReference>
<dbReference type="EMBL" id="QQOH01000005">
    <property type="protein sequence ID" value="RDE18385.1"/>
    <property type="molecule type" value="Genomic_DNA"/>
</dbReference>
<dbReference type="SMART" id="SM01049">
    <property type="entry name" value="Cache_2"/>
    <property type="match status" value="1"/>
</dbReference>
<dbReference type="Pfam" id="PF00672">
    <property type="entry name" value="HAMP"/>
    <property type="match status" value="1"/>
</dbReference>
<accession>A0A369WFZ5</accession>
<dbReference type="PANTHER" id="PTHR32089">
    <property type="entry name" value="METHYL-ACCEPTING CHEMOTAXIS PROTEIN MCPB"/>
    <property type="match status" value="1"/>
</dbReference>
<feature type="domain" description="Methyl-accepting transducer" evidence="11">
    <location>
        <begin position="268"/>
        <end position="504"/>
    </location>
</feature>
<dbReference type="Gene3D" id="3.30.450.20">
    <property type="entry name" value="PAS domain"/>
    <property type="match status" value="1"/>
</dbReference>
<evidence type="ECO:0000256" key="9">
    <source>
        <dbReference type="PROSITE-ProRule" id="PRU00284"/>
    </source>
</evidence>
<keyword evidence="15" id="KW-1185">Reference proteome</keyword>
<evidence type="ECO:0000256" key="8">
    <source>
        <dbReference type="ARBA" id="ARBA00029447"/>
    </source>
</evidence>
<dbReference type="SMART" id="SM00283">
    <property type="entry name" value="MA"/>
    <property type="match status" value="1"/>
</dbReference>